<dbReference type="PIRSF" id="PIRSF028451">
    <property type="entry name" value="UCP028451"/>
    <property type="match status" value="1"/>
</dbReference>
<comment type="caution">
    <text evidence="1">The sequence shown here is derived from an EMBL/GenBank/DDBJ whole genome shotgun (WGS) entry which is preliminary data.</text>
</comment>
<accession>A0A7W8FZS6</accession>
<name>A0A7W8FZS6_9GAMM</name>
<dbReference type="InterPro" id="IPR015996">
    <property type="entry name" value="UCP028451"/>
</dbReference>
<keyword evidence="2" id="KW-1185">Reference proteome</keyword>
<dbReference type="EMBL" id="JACHHP010000003">
    <property type="protein sequence ID" value="MBB5208431.1"/>
    <property type="molecule type" value="Genomic_DNA"/>
</dbReference>
<dbReference type="AlphaFoldDB" id="A0A7W8FZS6"/>
<reference evidence="1 2" key="1">
    <citation type="submission" date="2020-08" db="EMBL/GenBank/DDBJ databases">
        <title>Genomic Encyclopedia of Type Strains, Phase IV (KMG-IV): sequencing the most valuable type-strain genomes for metagenomic binning, comparative biology and taxonomic classification.</title>
        <authorList>
            <person name="Goeker M."/>
        </authorList>
    </citation>
    <scope>NUCLEOTIDE SEQUENCE [LARGE SCALE GENOMIC DNA]</scope>
    <source>
        <strain evidence="1 2">DSM 24163</strain>
    </source>
</reference>
<gene>
    <name evidence="1" type="ORF">HNQ52_001973</name>
</gene>
<evidence type="ECO:0000313" key="2">
    <source>
        <dbReference type="Proteomes" id="UP000521199"/>
    </source>
</evidence>
<sequence>MTYFTDATFKFFRDLSRNNSREWFHANKPRFERDVRDPALALIGDLSAPLAAISPHFRADTRTVGGSLFRIQRDTRFANDKTPYKTWLGLRLFHERGRQTTAPVFYLHLQPGNSFLGAGVWHPEPDALKRIREFLVSNPSAWRAASAAPAFRRRFELDGDTLQRPPRGYDATHPLIEDIKRKDFVASRALDDATVLGARLRQVVIDDLRRLGPFNDYLCAALGLEF</sequence>
<proteinExistence type="predicted"/>
<dbReference type="PANTHER" id="PTHR36452">
    <property type="entry name" value="CHROMOSOME 12, WHOLE GENOME SHOTGUN SEQUENCE"/>
    <property type="match status" value="1"/>
</dbReference>
<dbReference type="Pfam" id="PF09365">
    <property type="entry name" value="DUF2461"/>
    <property type="match status" value="1"/>
</dbReference>
<dbReference type="InterPro" id="IPR012808">
    <property type="entry name" value="CHP02453"/>
</dbReference>
<dbReference type="PANTHER" id="PTHR36452:SF1">
    <property type="entry name" value="DUF2461 DOMAIN-CONTAINING PROTEIN"/>
    <property type="match status" value="1"/>
</dbReference>
<dbReference type="RefSeq" id="WP_183960961.1">
    <property type="nucleotide sequence ID" value="NZ_JACHHP010000003.1"/>
</dbReference>
<evidence type="ECO:0000313" key="1">
    <source>
        <dbReference type="EMBL" id="MBB5208431.1"/>
    </source>
</evidence>
<dbReference type="NCBIfam" id="TIGR02453">
    <property type="entry name" value="TIGR02453 family protein"/>
    <property type="match status" value="1"/>
</dbReference>
<protein>
    <submittedName>
        <fullName evidence="1">Uncharacterized protein (TIGR02453 family)</fullName>
    </submittedName>
</protein>
<dbReference type="Proteomes" id="UP000521199">
    <property type="component" value="Unassembled WGS sequence"/>
</dbReference>
<organism evidence="1 2">
    <name type="scientific">Chiayiivirga flava</name>
    <dbReference type="NCBI Taxonomy" id="659595"/>
    <lineage>
        <taxon>Bacteria</taxon>
        <taxon>Pseudomonadati</taxon>
        <taxon>Pseudomonadota</taxon>
        <taxon>Gammaproteobacteria</taxon>
        <taxon>Lysobacterales</taxon>
        <taxon>Lysobacteraceae</taxon>
        <taxon>Chiayiivirga</taxon>
    </lineage>
</organism>